<gene>
    <name evidence="2" type="ORF">SPRG_09023</name>
</gene>
<dbReference type="RefSeq" id="XP_012203534.1">
    <property type="nucleotide sequence ID" value="XM_012348144.1"/>
</dbReference>
<dbReference type="OrthoDB" id="10349425at2759"/>
<keyword evidence="3" id="KW-1185">Reference proteome</keyword>
<protein>
    <submittedName>
        <fullName evidence="2">Uncharacterized protein</fullName>
    </submittedName>
</protein>
<evidence type="ECO:0000256" key="1">
    <source>
        <dbReference type="SAM" id="Phobius"/>
    </source>
</evidence>
<dbReference type="OMA" id="HRDSMHH"/>
<keyword evidence="1" id="KW-0812">Transmembrane</keyword>
<dbReference type="KEGG" id="spar:SPRG_09023"/>
<sequence length="132" mass="14648">MDKAAFEHAYSRVLALAALSLAVPLCIPTQYLGYGAVATTDSDKMKRQLHRDSMHHSDYYGRHMHCYMMACVFATYASLSDAMWTRCVQTGVLLVVLGHAVCGVMHGFAQKRAAYQREQCLAMDAGQKSKPL</sequence>
<reference evidence="2 3" key="1">
    <citation type="journal article" date="2013" name="PLoS Genet.">
        <title>Distinctive expansion of potential virulence genes in the genome of the oomycete fish pathogen Saprolegnia parasitica.</title>
        <authorList>
            <person name="Jiang R.H."/>
            <person name="de Bruijn I."/>
            <person name="Haas B.J."/>
            <person name="Belmonte R."/>
            <person name="Lobach L."/>
            <person name="Christie J."/>
            <person name="van den Ackerveken G."/>
            <person name="Bottin A."/>
            <person name="Bulone V."/>
            <person name="Diaz-Moreno S.M."/>
            <person name="Dumas B."/>
            <person name="Fan L."/>
            <person name="Gaulin E."/>
            <person name="Govers F."/>
            <person name="Grenville-Briggs L.J."/>
            <person name="Horner N.R."/>
            <person name="Levin J.Z."/>
            <person name="Mammella M."/>
            <person name="Meijer H.J."/>
            <person name="Morris P."/>
            <person name="Nusbaum C."/>
            <person name="Oome S."/>
            <person name="Phillips A.J."/>
            <person name="van Rooyen D."/>
            <person name="Rzeszutek E."/>
            <person name="Saraiva M."/>
            <person name="Secombes C.J."/>
            <person name="Seidl M.F."/>
            <person name="Snel B."/>
            <person name="Stassen J.H."/>
            <person name="Sykes S."/>
            <person name="Tripathy S."/>
            <person name="van den Berg H."/>
            <person name="Vega-Arreguin J.C."/>
            <person name="Wawra S."/>
            <person name="Young S.K."/>
            <person name="Zeng Q."/>
            <person name="Dieguez-Uribeondo J."/>
            <person name="Russ C."/>
            <person name="Tyler B.M."/>
            <person name="van West P."/>
        </authorList>
    </citation>
    <scope>NUCLEOTIDE SEQUENCE [LARGE SCALE GENOMIC DNA]</scope>
    <source>
        <strain evidence="2 3">CBS 223.65</strain>
    </source>
</reference>
<feature type="transmembrane region" description="Helical" evidence="1">
    <location>
        <begin position="91"/>
        <end position="109"/>
    </location>
</feature>
<dbReference type="Proteomes" id="UP000030745">
    <property type="component" value="Unassembled WGS sequence"/>
</dbReference>
<dbReference type="VEuPathDB" id="FungiDB:SPRG_09023"/>
<keyword evidence="1" id="KW-0472">Membrane</keyword>
<keyword evidence="1" id="KW-1133">Transmembrane helix</keyword>
<organism evidence="2 3">
    <name type="scientific">Saprolegnia parasitica (strain CBS 223.65)</name>
    <dbReference type="NCBI Taxonomy" id="695850"/>
    <lineage>
        <taxon>Eukaryota</taxon>
        <taxon>Sar</taxon>
        <taxon>Stramenopiles</taxon>
        <taxon>Oomycota</taxon>
        <taxon>Saprolegniomycetes</taxon>
        <taxon>Saprolegniales</taxon>
        <taxon>Saprolegniaceae</taxon>
        <taxon>Saprolegnia</taxon>
    </lineage>
</organism>
<dbReference type="EMBL" id="KK583229">
    <property type="protein sequence ID" value="KDO25724.1"/>
    <property type="molecule type" value="Genomic_DNA"/>
</dbReference>
<accession>A0A067C4P6</accession>
<proteinExistence type="predicted"/>
<evidence type="ECO:0000313" key="2">
    <source>
        <dbReference type="EMBL" id="KDO25724.1"/>
    </source>
</evidence>
<evidence type="ECO:0000313" key="3">
    <source>
        <dbReference type="Proteomes" id="UP000030745"/>
    </source>
</evidence>
<name>A0A067C4P6_SAPPC</name>
<dbReference type="AlphaFoldDB" id="A0A067C4P6"/>
<dbReference type="GeneID" id="24131222"/>